<feature type="binding site" evidence="8">
    <location>
        <position position="90"/>
    </location>
    <ligand>
        <name>substrate</name>
    </ligand>
</feature>
<dbReference type="SUPFAM" id="SSF102114">
    <property type="entry name" value="Radical SAM enzymes"/>
    <property type="match status" value="1"/>
</dbReference>
<gene>
    <name evidence="8" type="primary">queE</name>
    <name evidence="10" type="ORF">SAMN06269173_101302</name>
</gene>
<keyword evidence="1 8" id="KW-0004">4Fe-4S</keyword>
<evidence type="ECO:0000313" key="10">
    <source>
        <dbReference type="EMBL" id="SNR30737.1"/>
    </source>
</evidence>
<feature type="binding site" evidence="8">
    <location>
        <begin position="55"/>
        <end position="57"/>
    </location>
    <ligand>
        <name>S-adenosyl-L-methionine</name>
        <dbReference type="ChEBI" id="CHEBI:59789"/>
    </ligand>
</feature>
<reference evidence="11" key="1">
    <citation type="submission" date="2017-06" db="EMBL/GenBank/DDBJ databases">
        <authorList>
            <person name="Varghese N."/>
            <person name="Submissions S."/>
        </authorList>
    </citation>
    <scope>NUCLEOTIDE SEQUENCE [LARGE SCALE GENOMIC DNA]</scope>
    <source>
        <strain evidence="11">DSM 28041</strain>
    </source>
</reference>
<dbReference type="GO" id="GO:0051539">
    <property type="term" value="F:4 iron, 4 sulfur cluster binding"/>
    <property type="evidence" value="ECO:0007669"/>
    <property type="project" value="UniProtKB-UniRule"/>
</dbReference>
<keyword evidence="6 8" id="KW-0411">Iron-sulfur</keyword>
<dbReference type="Gene3D" id="3.20.20.70">
    <property type="entry name" value="Aldolase class I"/>
    <property type="match status" value="1"/>
</dbReference>
<keyword evidence="7 8" id="KW-0456">Lyase</keyword>
<evidence type="ECO:0000256" key="3">
    <source>
        <dbReference type="ARBA" id="ARBA00022723"/>
    </source>
</evidence>
<dbReference type="Proteomes" id="UP000198310">
    <property type="component" value="Unassembled WGS sequence"/>
</dbReference>
<dbReference type="AlphaFoldDB" id="A0A238V9K8"/>
<name>A0A238V9K8_9BACT</name>
<keyword evidence="8" id="KW-0671">Queuosine biosynthesis</keyword>
<proteinExistence type="inferred from homology"/>
<feature type="binding site" evidence="8">
    <location>
        <position position="53"/>
    </location>
    <ligand>
        <name>[4Fe-4S] cluster</name>
        <dbReference type="ChEBI" id="CHEBI:49883"/>
        <note>4Fe-4S-S-AdoMet</note>
    </ligand>
</feature>
<comment type="cofactor">
    <cofactor evidence="8">
        <name>[4Fe-4S] cluster</name>
        <dbReference type="ChEBI" id="CHEBI:49883"/>
    </cofactor>
    <text evidence="8">Binds 1 [4Fe-4S] cluster. The cluster is coordinated with 3 cysteines and an exchangeable S-adenosyl-L-methionine.</text>
</comment>
<dbReference type="UniPathway" id="UPA00391"/>
<feature type="binding site" evidence="8">
    <location>
        <begin position="30"/>
        <end position="32"/>
    </location>
    <ligand>
        <name>substrate</name>
    </ligand>
</feature>
<feature type="binding site" evidence="8">
    <location>
        <position position="216"/>
    </location>
    <ligand>
        <name>substrate</name>
    </ligand>
</feature>
<dbReference type="PROSITE" id="PS51918">
    <property type="entry name" value="RADICAL_SAM"/>
    <property type="match status" value="1"/>
</dbReference>
<evidence type="ECO:0000256" key="4">
    <source>
        <dbReference type="ARBA" id="ARBA00022842"/>
    </source>
</evidence>
<dbReference type="InterPro" id="IPR058240">
    <property type="entry name" value="rSAM_sf"/>
</dbReference>
<dbReference type="Pfam" id="PF13353">
    <property type="entry name" value="Fer4_12"/>
    <property type="match status" value="1"/>
</dbReference>
<dbReference type="PANTHER" id="PTHR42836">
    <property type="entry name" value="7-CARBOXY-7-DEAZAGUANINE SYNTHASE"/>
    <property type="match status" value="1"/>
</dbReference>
<evidence type="ECO:0000313" key="11">
    <source>
        <dbReference type="Proteomes" id="UP000198310"/>
    </source>
</evidence>
<dbReference type="InterPro" id="IPR024924">
    <property type="entry name" value="7-CO-7-deazaguanine_synth-like"/>
</dbReference>
<dbReference type="GO" id="GO:0016840">
    <property type="term" value="F:carbon-nitrogen lyase activity"/>
    <property type="evidence" value="ECO:0007669"/>
    <property type="project" value="UniProtKB-UniRule"/>
</dbReference>
<dbReference type="GO" id="GO:0000287">
    <property type="term" value="F:magnesium ion binding"/>
    <property type="evidence" value="ECO:0007669"/>
    <property type="project" value="UniProtKB-UniRule"/>
</dbReference>
<comment type="subunit">
    <text evidence="8">Homodimer.</text>
</comment>
<dbReference type="PANTHER" id="PTHR42836:SF1">
    <property type="entry name" value="7-CARBOXY-7-DEAZAGUANINE SYNTHASE"/>
    <property type="match status" value="1"/>
</dbReference>
<feature type="binding site" evidence="8">
    <location>
        <position position="49"/>
    </location>
    <ligand>
        <name>[4Fe-4S] cluster</name>
        <dbReference type="ChEBI" id="CHEBI:49883"/>
        <note>4Fe-4S-S-AdoMet</note>
    </ligand>
</feature>
<evidence type="ECO:0000256" key="7">
    <source>
        <dbReference type="ARBA" id="ARBA00023239"/>
    </source>
</evidence>
<sequence length="216" mass="23813">MLHELPVTSAAPTSGAPALALPLMEQFYTIQGEGYNTGRAAYFVRLGGCDVGCVWCDVKESWDVDAHPRVAVADIVTMATAHAGRNVVITGGEPLMHNLRPLTTALQTAGCQTWIETSGAYPLSGQWDWICVSPKKFKAPLPEVLAAAHELKIIIFNKSDFAWAEQHAAQVSPTCRLYLQPEWSKAPQMMPLIVDYVKENPKWQVSLQTHKFLDIP</sequence>
<comment type="cofactor">
    <cofactor evidence="8">
        <name>Mg(2+)</name>
        <dbReference type="ChEBI" id="CHEBI:18420"/>
    </cofactor>
</comment>
<comment type="caution">
    <text evidence="8">Lacks conserved residue(s) required for the propagation of feature annotation.</text>
</comment>
<evidence type="ECO:0000256" key="8">
    <source>
        <dbReference type="HAMAP-Rule" id="MF_00917"/>
    </source>
</evidence>
<comment type="catalytic activity">
    <reaction evidence="8">
        <text>6-carboxy-5,6,7,8-tetrahydropterin + H(+) = 7-carboxy-7-carbaguanine + NH4(+)</text>
        <dbReference type="Rhea" id="RHEA:27974"/>
        <dbReference type="ChEBI" id="CHEBI:15378"/>
        <dbReference type="ChEBI" id="CHEBI:28938"/>
        <dbReference type="ChEBI" id="CHEBI:61032"/>
        <dbReference type="ChEBI" id="CHEBI:61036"/>
        <dbReference type="EC" id="4.3.99.3"/>
    </reaction>
</comment>
<evidence type="ECO:0000259" key="9">
    <source>
        <dbReference type="PROSITE" id="PS51918"/>
    </source>
</evidence>
<comment type="function">
    <text evidence="8">Catalyzes the complex heterocyclic radical-mediated conversion of 6-carboxy-5,6,7,8-tetrahydropterin (CPH4) to 7-carboxy-7-deazaguanine (CDG), a step common to the biosynthetic pathways of all 7-deazapurine-containing compounds.</text>
</comment>
<evidence type="ECO:0000256" key="5">
    <source>
        <dbReference type="ARBA" id="ARBA00023004"/>
    </source>
</evidence>
<keyword evidence="3 8" id="KW-0479">Metal-binding</keyword>
<dbReference type="RefSeq" id="WP_245855249.1">
    <property type="nucleotide sequence ID" value="NZ_FZNS01000001.1"/>
</dbReference>
<dbReference type="InterPro" id="IPR007197">
    <property type="entry name" value="rSAM"/>
</dbReference>
<comment type="pathway">
    <text evidence="8">Purine metabolism; 7-cyano-7-deazaguanine biosynthesis.</text>
</comment>
<dbReference type="GO" id="GO:0008616">
    <property type="term" value="P:tRNA queuosine(34) biosynthetic process"/>
    <property type="evidence" value="ECO:0007669"/>
    <property type="project" value="UniProtKB-UniRule"/>
</dbReference>
<organism evidence="10 11">
    <name type="scientific">Hymenobacter mucosus</name>
    <dbReference type="NCBI Taxonomy" id="1411120"/>
    <lineage>
        <taxon>Bacteria</taxon>
        <taxon>Pseudomonadati</taxon>
        <taxon>Bacteroidota</taxon>
        <taxon>Cytophagia</taxon>
        <taxon>Cytophagales</taxon>
        <taxon>Hymenobacteraceae</taxon>
        <taxon>Hymenobacter</taxon>
    </lineage>
</organism>
<dbReference type="PIRSF" id="PIRSF000370">
    <property type="entry name" value="QueE"/>
    <property type="match status" value="1"/>
</dbReference>
<dbReference type="HAMAP" id="MF_00917">
    <property type="entry name" value="QueE"/>
    <property type="match status" value="1"/>
</dbReference>
<feature type="domain" description="Radical SAM core" evidence="9">
    <location>
        <begin position="36"/>
        <end position="216"/>
    </location>
</feature>
<comment type="cofactor">
    <cofactor evidence="8">
        <name>S-adenosyl-L-methionine</name>
        <dbReference type="ChEBI" id="CHEBI:59789"/>
    </cofactor>
    <text evidence="8">Binds 1 S-adenosyl-L-methionine per subunit.</text>
</comment>
<evidence type="ECO:0000256" key="2">
    <source>
        <dbReference type="ARBA" id="ARBA00022691"/>
    </source>
</evidence>
<dbReference type="GO" id="GO:1904047">
    <property type="term" value="F:S-adenosyl-L-methionine binding"/>
    <property type="evidence" value="ECO:0007669"/>
    <property type="project" value="UniProtKB-UniRule"/>
</dbReference>
<comment type="similarity">
    <text evidence="8">Belongs to the radical SAM superfamily. 7-carboxy-7-deazaguanine synthase family.</text>
</comment>
<keyword evidence="4 8" id="KW-0460">Magnesium</keyword>
<dbReference type="SFLD" id="SFLDS00029">
    <property type="entry name" value="Radical_SAM"/>
    <property type="match status" value="1"/>
</dbReference>
<keyword evidence="11" id="KW-1185">Reference proteome</keyword>
<evidence type="ECO:0000256" key="6">
    <source>
        <dbReference type="ARBA" id="ARBA00023014"/>
    </source>
</evidence>
<dbReference type="EMBL" id="FZNS01000001">
    <property type="protein sequence ID" value="SNR30737.1"/>
    <property type="molecule type" value="Genomic_DNA"/>
</dbReference>
<feature type="binding site" evidence="8">
    <location>
        <begin position="133"/>
        <end position="135"/>
    </location>
    <ligand>
        <name>S-adenosyl-L-methionine</name>
        <dbReference type="ChEBI" id="CHEBI:59789"/>
    </ligand>
</feature>
<feature type="binding site" evidence="8">
    <location>
        <position position="45"/>
    </location>
    <ligand>
        <name>substrate</name>
    </ligand>
</feature>
<evidence type="ECO:0000256" key="1">
    <source>
        <dbReference type="ARBA" id="ARBA00022485"/>
    </source>
</evidence>
<dbReference type="EC" id="4.3.99.3" evidence="8"/>
<dbReference type="InterPro" id="IPR013785">
    <property type="entry name" value="Aldolase_TIM"/>
</dbReference>
<feature type="binding site" evidence="8">
    <location>
        <position position="92"/>
    </location>
    <ligand>
        <name>S-adenosyl-L-methionine</name>
        <dbReference type="ChEBI" id="CHEBI:59789"/>
    </ligand>
</feature>
<accession>A0A238V9K8</accession>
<keyword evidence="5 8" id="KW-0408">Iron</keyword>
<feature type="binding site" evidence="8">
    <location>
        <position position="56"/>
    </location>
    <ligand>
        <name>[4Fe-4S] cluster</name>
        <dbReference type="ChEBI" id="CHEBI:49883"/>
        <note>4Fe-4S-S-AdoMet</note>
    </ligand>
</feature>
<keyword evidence="2 8" id="KW-0949">S-adenosyl-L-methionine</keyword>
<protein>
    <recommendedName>
        <fullName evidence="8">7-carboxy-7-deazaguanine synthase</fullName>
        <shortName evidence="8">CDG synthase</shortName>
        <ecNumber evidence="8">4.3.99.3</ecNumber>
    </recommendedName>
    <alternativeName>
        <fullName evidence="8">Queuosine biosynthesis protein QueE</fullName>
    </alternativeName>
</protein>